<keyword evidence="5 8" id="KW-0472">Membrane</keyword>
<evidence type="ECO:0000256" key="7">
    <source>
        <dbReference type="ARBA" id="ARBA00023310"/>
    </source>
</evidence>
<sequence length="271" mass="28687">MAGVSSESLKAAQQELEAKLPTAPLSLAEELFAILGLLDSNAGLRRSLTDPARNSEDKARLVAQLVGGKVSADARAVAEGLAASRWGSARDIGDALETLAATTAIAVAESKGAGVDGLEGLENDLFNFIRLVEADHDLQRALVEPQASAEAKSALALKLVPNAGPEAQVLIRQAVTAPRGIKPTALVRRFVELVAQRQQRWIANVSVSRPLTQEQISRLQAGLNGLYGRELKINVNVDPSLVGGVRVQVGDEVVDSSVVTRLSELRRKLAV</sequence>
<dbReference type="RefSeq" id="WP_074701687.1">
    <property type="nucleotide sequence ID" value="NZ_CP018863.1"/>
</dbReference>
<reference evidence="9 10" key="1">
    <citation type="submission" date="2016-10" db="EMBL/GenBank/DDBJ databases">
        <authorList>
            <person name="de Groot N.N."/>
        </authorList>
    </citation>
    <scope>NUCLEOTIDE SEQUENCE [LARGE SCALE GENOMIC DNA]</scope>
    <source>
        <strain evidence="9 10">DSM 20117</strain>
    </source>
</reference>
<dbReference type="GO" id="GO:0046933">
    <property type="term" value="F:proton-transporting ATP synthase activity, rotational mechanism"/>
    <property type="evidence" value="ECO:0007669"/>
    <property type="project" value="UniProtKB-UniRule"/>
</dbReference>
<comment type="function">
    <text evidence="8">This protein is part of the stalk that links CF(0) to CF(1). It either transmits conformational changes from CF(0) to CF(1) or is implicated in proton conduction.</text>
</comment>
<dbReference type="OrthoDB" id="5242917at2"/>
<proteinExistence type="inferred from homology"/>
<accession>A0A1H1FN60</accession>
<evidence type="ECO:0000313" key="10">
    <source>
        <dbReference type="Proteomes" id="UP000181917"/>
    </source>
</evidence>
<dbReference type="HAMAP" id="MF_01416">
    <property type="entry name" value="ATP_synth_delta_bact"/>
    <property type="match status" value="1"/>
</dbReference>
<dbReference type="NCBIfam" id="TIGR01145">
    <property type="entry name" value="ATP_synt_delta"/>
    <property type="match status" value="1"/>
</dbReference>
<organism evidence="9 10">
    <name type="scientific">Crystallibacter crystallopoietes</name>
    <dbReference type="NCBI Taxonomy" id="37928"/>
    <lineage>
        <taxon>Bacteria</taxon>
        <taxon>Bacillati</taxon>
        <taxon>Actinomycetota</taxon>
        <taxon>Actinomycetes</taxon>
        <taxon>Micrococcales</taxon>
        <taxon>Micrococcaceae</taxon>
        <taxon>Crystallibacter</taxon>
    </lineage>
</organism>
<dbReference type="GO" id="GO:0005886">
    <property type="term" value="C:plasma membrane"/>
    <property type="evidence" value="ECO:0007669"/>
    <property type="project" value="UniProtKB-SubCell"/>
</dbReference>
<dbReference type="AlphaFoldDB" id="A0A1H1FN60"/>
<dbReference type="NCBIfam" id="NF009967">
    <property type="entry name" value="PRK13430.1"/>
    <property type="match status" value="1"/>
</dbReference>
<protein>
    <recommendedName>
        <fullName evidence="8">ATP synthase subunit delta</fullName>
    </recommendedName>
    <alternativeName>
        <fullName evidence="8">ATP synthase F(1) sector subunit delta</fullName>
    </alternativeName>
    <alternativeName>
        <fullName evidence="8">F-type ATPase subunit delta</fullName>
        <shortName evidence="8">F-ATPase subunit delta</shortName>
    </alternativeName>
</protein>
<keyword evidence="7 8" id="KW-0066">ATP synthesis</keyword>
<evidence type="ECO:0000256" key="2">
    <source>
        <dbReference type="ARBA" id="ARBA00022448"/>
    </source>
</evidence>
<evidence type="ECO:0000256" key="5">
    <source>
        <dbReference type="ARBA" id="ARBA00023136"/>
    </source>
</evidence>
<dbReference type="PROSITE" id="PS00389">
    <property type="entry name" value="ATPASE_DELTA"/>
    <property type="match status" value="1"/>
</dbReference>
<comment type="function">
    <text evidence="8">F(1)F(0) ATP synthase produces ATP from ADP in the presence of a proton or sodium gradient. F-type ATPases consist of two structural domains, F(1) containing the extramembraneous catalytic core and F(0) containing the membrane proton channel, linked together by a central stalk and a peripheral stalk. During catalysis, ATP synthesis in the catalytic domain of F(1) is coupled via a rotary mechanism of the central stalk subunits to proton translocation.</text>
</comment>
<dbReference type="STRING" id="37928.SAMN04489742_3537"/>
<dbReference type="KEGG" id="acry:AC20117_21675"/>
<evidence type="ECO:0000256" key="4">
    <source>
        <dbReference type="ARBA" id="ARBA00023065"/>
    </source>
</evidence>
<dbReference type="Pfam" id="PF00213">
    <property type="entry name" value="OSCP"/>
    <property type="match status" value="1"/>
</dbReference>
<keyword evidence="4 8" id="KW-0406">Ion transport</keyword>
<evidence type="ECO:0000313" key="9">
    <source>
        <dbReference type="EMBL" id="SDR02169.1"/>
    </source>
</evidence>
<keyword evidence="2 8" id="KW-0813">Transport</keyword>
<dbReference type="InterPro" id="IPR020781">
    <property type="entry name" value="ATPase_OSCP/d_CS"/>
</dbReference>
<evidence type="ECO:0000256" key="3">
    <source>
        <dbReference type="ARBA" id="ARBA00022781"/>
    </source>
</evidence>
<name>A0A1H1FN60_9MICC</name>
<evidence type="ECO:0000256" key="6">
    <source>
        <dbReference type="ARBA" id="ARBA00023196"/>
    </source>
</evidence>
<keyword evidence="10" id="KW-1185">Reference proteome</keyword>
<keyword evidence="8" id="KW-1003">Cell membrane</keyword>
<comment type="similarity">
    <text evidence="8">Belongs to the ATPase delta chain family.</text>
</comment>
<evidence type="ECO:0000256" key="8">
    <source>
        <dbReference type="HAMAP-Rule" id="MF_01416"/>
    </source>
</evidence>
<evidence type="ECO:0000256" key="1">
    <source>
        <dbReference type="ARBA" id="ARBA00004370"/>
    </source>
</evidence>
<dbReference type="EMBL" id="FNKH01000002">
    <property type="protein sequence ID" value="SDR02169.1"/>
    <property type="molecule type" value="Genomic_DNA"/>
</dbReference>
<gene>
    <name evidence="8" type="primary">atpH</name>
    <name evidence="9" type="ORF">SAMN04489742_3537</name>
</gene>
<keyword evidence="6 8" id="KW-0139">CF(1)</keyword>
<keyword evidence="3 8" id="KW-0375">Hydrogen ion transport</keyword>
<dbReference type="Proteomes" id="UP000181917">
    <property type="component" value="Unassembled WGS sequence"/>
</dbReference>
<dbReference type="PANTHER" id="PTHR11910">
    <property type="entry name" value="ATP SYNTHASE DELTA CHAIN"/>
    <property type="match status" value="1"/>
</dbReference>
<comment type="subcellular location">
    <subcellularLocation>
        <location evidence="8">Cell membrane</location>
        <topology evidence="8">Peripheral membrane protein</topology>
    </subcellularLocation>
    <subcellularLocation>
        <location evidence="1">Membrane</location>
    </subcellularLocation>
</comment>
<dbReference type="InterPro" id="IPR000711">
    <property type="entry name" value="ATPase_OSCP/dsu"/>
</dbReference>
<dbReference type="GO" id="GO:0045259">
    <property type="term" value="C:proton-transporting ATP synthase complex"/>
    <property type="evidence" value="ECO:0007669"/>
    <property type="project" value="UniProtKB-KW"/>
</dbReference>